<comment type="caution">
    <text evidence="2">The sequence shown here is derived from an EMBL/GenBank/DDBJ whole genome shotgun (WGS) entry which is preliminary data.</text>
</comment>
<dbReference type="PANTHER" id="PTHR46732:SF8">
    <property type="entry name" value="ATP-DEPENDENT PROTEASE LA (LON) DOMAIN PROTEIN"/>
    <property type="match status" value="1"/>
</dbReference>
<dbReference type="InterPro" id="IPR015947">
    <property type="entry name" value="PUA-like_sf"/>
</dbReference>
<gene>
    <name evidence="2" type="ORF">FRY97_05055</name>
</gene>
<evidence type="ECO:0000259" key="1">
    <source>
        <dbReference type="Pfam" id="PF02190"/>
    </source>
</evidence>
<dbReference type="EMBL" id="VOOR01000007">
    <property type="protein sequence ID" value="TXB66559.1"/>
    <property type="molecule type" value="Genomic_DNA"/>
</dbReference>
<proteinExistence type="predicted"/>
<feature type="domain" description="Lon N-terminal" evidence="1">
    <location>
        <begin position="5"/>
        <end position="112"/>
    </location>
</feature>
<accession>A0A5C6RXK5</accession>
<evidence type="ECO:0000313" key="3">
    <source>
        <dbReference type="Proteomes" id="UP000321580"/>
    </source>
</evidence>
<dbReference type="RefSeq" id="WP_147166348.1">
    <property type="nucleotide sequence ID" value="NZ_VOOR01000007.1"/>
</dbReference>
<dbReference type="InterPro" id="IPR003111">
    <property type="entry name" value="Lon_prtase_N"/>
</dbReference>
<evidence type="ECO:0000313" key="2">
    <source>
        <dbReference type="EMBL" id="TXB66559.1"/>
    </source>
</evidence>
<sequence length="212" mass="24344">MEPLLPLFPLQLVAFPGEALNLHIFEPRYRQLFAECETDGITFGIPAFLDGKIMEVGTEMRLVSIEKKYDSGELDVKTEGVRPFRIEQLYRKSPGKLYAGAEVAWLDYAPQPGDPIVSARILDMTETLFGLLQIRKPLPEDPAALRTFELAHHVGFSLEQEYQFLCIPTEMARQAYMEEHLEKLLPVVREMDNLRKRAQLNGHFKELKPPQF</sequence>
<keyword evidence="3" id="KW-1185">Reference proteome</keyword>
<dbReference type="Pfam" id="PF02190">
    <property type="entry name" value="LON_substr_bdg"/>
    <property type="match status" value="1"/>
</dbReference>
<dbReference type="AlphaFoldDB" id="A0A5C6RXK5"/>
<dbReference type="Proteomes" id="UP000321580">
    <property type="component" value="Unassembled WGS sequence"/>
</dbReference>
<organism evidence="2 3">
    <name type="scientific">Phaeodactylibacter luteus</name>
    <dbReference type="NCBI Taxonomy" id="1564516"/>
    <lineage>
        <taxon>Bacteria</taxon>
        <taxon>Pseudomonadati</taxon>
        <taxon>Bacteroidota</taxon>
        <taxon>Saprospiria</taxon>
        <taxon>Saprospirales</taxon>
        <taxon>Haliscomenobacteraceae</taxon>
        <taxon>Phaeodactylibacter</taxon>
    </lineage>
</organism>
<protein>
    <submittedName>
        <fullName evidence="2">Peptidase</fullName>
    </submittedName>
</protein>
<reference evidence="2 3" key="1">
    <citation type="submission" date="2019-08" db="EMBL/GenBank/DDBJ databases">
        <title>Genome of Phaeodactylibacter luteus.</title>
        <authorList>
            <person name="Bowman J.P."/>
        </authorList>
    </citation>
    <scope>NUCLEOTIDE SEQUENCE [LARGE SCALE GENOMIC DNA]</scope>
    <source>
        <strain evidence="2 3">KCTC 42180</strain>
    </source>
</reference>
<dbReference type="PANTHER" id="PTHR46732">
    <property type="entry name" value="ATP-DEPENDENT PROTEASE LA (LON) DOMAIN PROTEIN"/>
    <property type="match status" value="1"/>
</dbReference>
<dbReference type="SUPFAM" id="SSF88697">
    <property type="entry name" value="PUA domain-like"/>
    <property type="match status" value="1"/>
</dbReference>
<dbReference type="OrthoDB" id="25394at2"/>
<name>A0A5C6RXK5_9BACT</name>
<dbReference type="Gene3D" id="2.30.130.40">
    <property type="entry name" value="LON domain-like"/>
    <property type="match status" value="1"/>
</dbReference>
<dbReference type="InterPro" id="IPR046336">
    <property type="entry name" value="Lon_prtase_N_sf"/>
</dbReference>